<dbReference type="PRINTS" id="PR00344">
    <property type="entry name" value="BCTRLSENSOR"/>
</dbReference>
<feature type="domain" description="PAS" evidence="8">
    <location>
        <begin position="143"/>
        <end position="213"/>
    </location>
</feature>
<keyword evidence="13" id="KW-1185">Reference proteome</keyword>
<evidence type="ECO:0000256" key="2">
    <source>
        <dbReference type="ARBA" id="ARBA00012438"/>
    </source>
</evidence>
<evidence type="ECO:0000259" key="8">
    <source>
        <dbReference type="PROSITE" id="PS50112"/>
    </source>
</evidence>
<feature type="domain" description="Histidine kinase" evidence="7">
    <location>
        <begin position="295"/>
        <end position="508"/>
    </location>
</feature>
<dbReference type="InterPro" id="IPR004358">
    <property type="entry name" value="Sig_transdc_His_kin-like_C"/>
</dbReference>
<accession>A0A1H0Y1J5</accession>
<protein>
    <recommendedName>
        <fullName evidence="2">histidine kinase</fullName>
        <ecNumber evidence="2">2.7.13.3</ecNumber>
    </recommendedName>
</protein>
<keyword evidence="3" id="KW-0597">Phosphoprotein</keyword>
<dbReference type="SUPFAM" id="SSF55785">
    <property type="entry name" value="PYP-like sensor domain (PAS domain)"/>
    <property type="match status" value="2"/>
</dbReference>
<dbReference type="InterPro" id="IPR000014">
    <property type="entry name" value="PAS"/>
</dbReference>
<evidence type="ECO:0000313" key="12">
    <source>
        <dbReference type="Proteomes" id="UP000199289"/>
    </source>
</evidence>
<dbReference type="EMBL" id="QQST01000001">
    <property type="protein sequence ID" value="RDI72223.1"/>
    <property type="molecule type" value="Genomic_DNA"/>
</dbReference>
<dbReference type="EC" id="2.7.13.3" evidence="2"/>
<keyword evidence="5 11" id="KW-0418">Kinase</keyword>
<dbReference type="AlphaFoldDB" id="A0A1H0Y1J5"/>
<dbReference type="InterPro" id="IPR005467">
    <property type="entry name" value="His_kinase_dom"/>
</dbReference>
<comment type="catalytic activity">
    <reaction evidence="1">
        <text>ATP + protein L-histidine = ADP + protein N-phospho-L-histidine.</text>
        <dbReference type="EC" id="2.7.13.3"/>
    </reaction>
</comment>
<evidence type="ECO:0000259" key="7">
    <source>
        <dbReference type="PROSITE" id="PS50109"/>
    </source>
</evidence>
<dbReference type="PANTHER" id="PTHR43304:SF1">
    <property type="entry name" value="PAC DOMAIN-CONTAINING PROTEIN"/>
    <property type="match status" value="1"/>
</dbReference>
<dbReference type="InterPro" id="IPR036890">
    <property type="entry name" value="HATPase_C_sf"/>
</dbReference>
<dbReference type="Gene3D" id="3.30.565.10">
    <property type="entry name" value="Histidine kinase-like ATPase, C-terminal domain"/>
    <property type="match status" value="1"/>
</dbReference>
<evidence type="ECO:0000259" key="9">
    <source>
        <dbReference type="PROSITE" id="PS50113"/>
    </source>
</evidence>
<dbReference type="Pfam" id="PF13426">
    <property type="entry name" value="PAS_9"/>
    <property type="match status" value="2"/>
</dbReference>
<evidence type="ECO:0000313" key="10">
    <source>
        <dbReference type="EMBL" id="RDI72223.1"/>
    </source>
</evidence>
<dbReference type="SMART" id="SM00091">
    <property type="entry name" value="PAS"/>
    <property type="match status" value="2"/>
</dbReference>
<dbReference type="Gene3D" id="3.30.450.20">
    <property type="entry name" value="PAS domain"/>
    <property type="match status" value="2"/>
</dbReference>
<evidence type="ECO:0000313" key="11">
    <source>
        <dbReference type="EMBL" id="SDQ08963.1"/>
    </source>
</evidence>
<evidence type="ECO:0000256" key="6">
    <source>
        <dbReference type="SAM" id="Coils"/>
    </source>
</evidence>
<reference evidence="12" key="1">
    <citation type="submission" date="2016-10" db="EMBL/GenBank/DDBJ databases">
        <authorList>
            <person name="Varghese N."/>
            <person name="Submissions S."/>
        </authorList>
    </citation>
    <scope>NUCLEOTIDE SEQUENCE [LARGE SCALE GENOMIC DNA]</scope>
    <source>
        <strain evidence="12">CGMCC 1.12397</strain>
    </source>
</reference>
<proteinExistence type="predicted"/>
<dbReference type="Gene3D" id="1.10.287.130">
    <property type="match status" value="1"/>
</dbReference>
<evidence type="ECO:0000256" key="3">
    <source>
        <dbReference type="ARBA" id="ARBA00022553"/>
    </source>
</evidence>
<dbReference type="CDD" id="cd00130">
    <property type="entry name" value="PAS"/>
    <property type="match status" value="2"/>
</dbReference>
<dbReference type="FunFam" id="3.30.565.10:FF:000006">
    <property type="entry name" value="Sensor histidine kinase WalK"/>
    <property type="match status" value="1"/>
</dbReference>
<dbReference type="SUPFAM" id="SSF47384">
    <property type="entry name" value="Homodimeric domain of signal transducing histidine kinase"/>
    <property type="match status" value="1"/>
</dbReference>
<dbReference type="SMART" id="SM00387">
    <property type="entry name" value="HATPase_c"/>
    <property type="match status" value="1"/>
</dbReference>
<dbReference type="RefSeq" id="WP_092531971.1">
    <property type="nucleotide sequence ID" value="NZ_FNKQ01000001.1"/>
</dbReference>
<dbReference type="SUPFAM" id="SSF55874">
    <property type="entry name" value="ATPase domain of HSP90 chaperone/DNA topoisomerase II/histidine kinase"/>
    <property type="match status" value="1"/>
</dbReference>
<evidence type="ECO:0000313" key="13">
    <source>
        <dbReference type="Proteomes" id="UP000255421"/>
    </source>
</evidence>
<name>A0A1H0Y1J5_9EURY</name>
<sequence>MSTPNDPPRSDGELVPLSGVLSLLTRAEFGFVQLTPNGDIGAVNDAFVAFSGYSRDELLGTPITDYLATVPSPLESLFGREFGASEPVNSVLPLETADGDILVCKAQLTALPEEDAVVGLFSPQSDREADSPQLNPEHDEETAAKAFIALADSLSDGITVLDTTSRIQYANPAVEKILGYSSEELVGQSKLSIIPERLRENHLEGISRYLETGEKNINWQYVELPGQHKDGHEVPLGISFNDFIFDGERYFVGLFRDISERKEVERTLRERERQLEELVEKLEESNERLEQFAYAASHDLQEPLRMVTSYLRLLEKRYEGALDEDGEEFLEYAVDGADRMREMIDGLLEYSRVDTRGDPFEPTDLNDVLADVRTDLTVKIEETDARIESEELPRVRGDENQLRQLFQNLLDNALTYTAGDSPRVEITAERNDDEWTISLSDNGVGIDPDDTDRIFEVFQSLHTREEGGGTGIGLALCKRIVERHGGDIWVEPGSDGGTTFSVTLPAASDGD</sequence>
<dbReference type="CDD" id="cd00082">
    <property type="entry name" value="HisKA"/>
    <property type="match status" value="1"/>
</dbReference>
<dbReference type="PANTHER" id="PTHR43304">
    <property type="entry name" value="PHYTOCHROME-LIKE PROTEIN CPH1"/>
    <property type="match status" value="1"/>
</dbReference>
<dbReference type="Proteomes" id="UP000255421">
    <property type="component" value="Unassembled WGS sequence"/>
</dbReference>
<keyword evidence="6" id="KW-0175">Coiled coil</keyword>
<dbReference type="InterPro" id="IPR003661">
    <property type="entry name" value="HisK_dim/P_dom"/>
</dbReference>
<dbReference type="PROSITE" id="PS50109">
    <property type="entry name" value="HIS_KIN"/>
    <property type="match status" value="1"/>
</dbReference>
<dbReference type="InterPro" id="IPR003594">
    <property type="entry name" value="HATPase_dom"/>
</dbReference>
<dbReference type="Pfam" id="PF02518">
    <property type="entry name" value="HATPase_c"/>
    <property type="match status" value="1"/>
</dbReference>
<reference evidence="11" key="2">
    <citation type="submission" date="2016-10" db="EMBL/GenBank/DDBJ databases">
        <authorList>
            <person name="de Groot N.N."/>
        </authorList>
    </citation>
    <scope>NUCLEOTIDE SEQUENCE [LARGE SCALE GENOMIC DNA]</scope>
    <source>
        <strain evidence="11">CGMCC 1.12397</strain>
    </source>
</reference>
<reference evidence="10 13" key="3">
    <citation type="submission" date="2018-07" db="EMBL/GenBank/DDBJ databases">
        <title>Genome sequence of extremly halophilic archaeon Halopelagius longus strain BC12-B1.</title>
        <authorList>
            <person name="Zhang X."/>
        </authorList>
    </citation>
    <scope>NUCLEOTIDE SEQUENCE [LARGE SCALE GENOMIC DNA]</scope>
    <source>
        <strain evidence="10 13">BC12-B1</strain>
    </source>
</reference>
<dbReference type="PROSITE" id="PS50112">
    <property type="entry name" value="PAS"/>
    <property type="match status" value="1"/>
</dbReference>
<evidence type="ECO:0000256" key="4">
    <source>
        <dbReference type="ARBA" id="ARBA00022679"/>
    </source>
</evidence>
<evidence type="ECO:0000256" key="5">
    <source>
        <dbReference type="ARBA" id="ARBA00022777"/>
    </source>
</evidence>
<dbReference type="InterPro" id="IPR052162">
    <property type="entry name" value="Sensor_kinase/Photoreceptor"/>
</dbReference>
<dbReference type="Proteomes" id="UP000199289">
    <property type="component" value="Unassembled WGS sequence"/>
</dbReference>
<dbReference type="EMBL" id="FNKQ01000001">
    <property type="protein sequence ID" value="SDQ08963.1"/>
    <property type="molecule type" value="Genomic_DNA"/>
</dbReference>
<dbReference type="InterPro" id="IPR035965">
    <property type="entry name" value="PAS-like_dom_sf"/>
</dbReference>
<dbReference type="GO" id="GO:0000155">
    <property type="term" value="F:phosphorelay sensor kinase activity"/>
    <property type="evidence" value="ECO:0007669"/>
    <property type="project" value="InterPro"/>
</dbReference>
<dbReference type="InterPro" id="IPR000700">
    <property type="entry name" value="PAS-assoc_C"/>
</dbReference>
<dbReference type="OrthoDB" id="8127at2157"/>
<organism evidence="11 12">
    <name type="scientific">Halopelagius longus</name>
    <dbReference type="NCBI Taxonomy" id="1236180"/>
    <lineage>
        <taxon>Archaea</taxon>
        <taxon>Methanobacteriati</taxon>
        <taxon>Methanobacteriota</taxon>
        <taxon>Stenosarchaea group</taxon>
        <taxon>Halobacteria</taxon>
        <taxon>Halobacteriales</taxon>
        <taxon>Haloferacaceae</taxon>
    </lineage>
</organism>
<gene>
    <name evidence="10" type="ORF">DWB78_11155</name>
    <name evidence="11" type="ORF">SAMN05216278_0339</name>
</gene>
<keyword evidence="4" id="KW-0808">Transferase</keyword>
<dbReference type="InterPro" id="IPR036097">
    <property type="entry name" value="HisK_dim/P_sf"/>
</dbReference>
<dbReference type="NCBIfam" id="TIGR00229">
    <property type="entry name" value="sensory_box"/>
    <property type="match status" value="1"/>
</dbReference>
<evidence type="ECO:0000256" key="1">
    <source>
        <dbReference type="ARBA" id="ARBA00000085"/>
    </source>
</evidence>
<dbReference type="Pfam" id="PF00512">
    <property type="entry name" value="HisKA"/>
    <property type="match status" value="1"/>
</dbReference>
<feature type="domain" description="PAC" evidence="9">
    <location>
        <begin position="215"/>
        <end position="270"/>
    </location>
</feature>
<dbReference type="PROSITE" id="PS50113">
    <property type="entry name" value="PAC"/>
    <property type="match status" value="1"/>
</dbReference>
<feature type="coiled-coil region" evidence="6">
    <location>
        <begin position="261"/>
        <end position="295"/>
    </location>
</feature>
<dbReference type="SMART" id="SM00388">
    <property type="entry name" value="HisKA"/>
    <property type="match status" value="1"/>
</dbReference>